<dbReference type="SUPFAM" id="SSF143990">
    <property type="entry name" value="YbiA-like"/>
    <property type="match status" value="1"/>
</dbReference>
<name>A0A6C0JFX1_9ZZZZ</name>
<evidence type="ECO:0000256" key="1">
    <source>
        <dbReference type="SAM" id="Coils"/>
    </source>
</evidence>
<dbReference type="CDD" id="cd15457">
    <property type="entry name" value="NADAR"/>
    <property type="match status" value="1"/>
</dbReference>
<dbReference type="InterPro" id="IPR037238">
    <property type="entry name" value="YbiA-like_sf"/>
</dbReference>
<evidence type="ECO:0000259" key="2">
    <source>
        <dbReference type="PROSITE" id="PS50802"/>
    </source>
</evidence>
<dbReference type="EMBL" id="MN740404">
    <property type="protein sequence ID" value="QHU04695.1"/>
    <property type="molecule type" value="Genomic_DNA"/>
</dbReference>
<accession>A0A6C0JFX1</accession>
<dbReference type="PROSITE" id="PS50802">
    <property type="entry name" value="OTU"/>
    <property type="match status" value="1"/>
</dbReference>
<reference evidence="3" key="1">
    <citation type="journal article" date="2020" name="Nature">
        <title>Giant virus diversity and host interactions through global metagenomics.</title>
        <authorList>
            <person name="Schulz F."/>
            <person name="Roux S."/>
            <person name="Paez-Espino D."/>
            <person name="Jungbluth S."/>
            <person name="Walsh D.A."/>
            <person name="Denef V.J."/>
            <person name="McMahon K.D."/>
            <person name="Konstantinidis K.T."/>
            <person name="Eloe-Fadrosh E.A."/>
            <person name="Kyrpides N.C."/>
            <person name="Woyke T."/>
        </authorList>
    </citation>
    <scope>NUCLEOTIDE SEQUENCE</scope>
    <source>
        <strain evidence="3">GVMAG-M-3300027708-5</strain>
    </source>
</reference>
<dbReference type="Gene3D" id="1.10.357.40">
    <property type="entry name" value="YbiA-like"/>
    <property type="match status" value="1"/>
</dbReference>
<feature type="domain" description="OTU" evidence="2">
    <location>
        <begin position="219"/>
        <end position="432"/>
    </location>
</feature>
<proteinExistence type="predicted"/>
<organism evidence="3">
    <name type="scientific">viral metagenome</name>
    <dbReference type="NCBI Taxonomy" id="1070528"/>
    <lineage>
        <taxon>unclassified sequences</taxon>
        <taxon>metagenomes</taxon>
        <taxon>organismal metagenomes</taxon>
    </lineage>
</organism>
<feature type="coiled-coil region" evidence="1">
    <location>
        <begin position="271"/>
        <end position="298"/>
    </location>
</feature>
<dbReference type="AlphaFoldDB" id="A0A6C0JFX1"/>
<evidence type="ECO:0000313" key="3">
    <source>
        <dbReference type="EMBL" id="QHU04695.1"/>
    </source>
</evidence>
<dbReference type="InterPro" id="IPR012816">
    <property type="entry name" value="NADAR"/>
</dbReference>
<sequence length="692" mass="79581">MVKSKIDADNINYDEDKGVDADDFNHPSARYTYMIYELEVVIVLGMIRHTYSKYNVAYYPIYLVFGDEVDSKIGVFEVESSKALEAVDEDGDIDLTKGKIVIFASKDYLQSVIAENKTNSISTVESEIKDEIGKGTEENPIVIDDTDDVTRLDLPKDKVSAVSSEAGKELSDGFFLIKEPTDTTTFQEETLEESDKLKGEFNESPKNNWMQNFIMNMNYKIVDNEAGGDCLFAVIRDGFLPTGKETTVAKLRALLSTEATEEVYSNSRLLYVEYLAEIQDKEKEMKEIKKKTALLKKRSETSSNKEDNKSILKEAKDFKEKYQKLVESKELTQELMNEFEHMKDIDSLDKFKEFMLTRNYWADSWAISTLERLLNIKIIILSEEAFDNGDKNSVLLCGQLNDEEAENKGSFKPDYYIITTYSGNHYKLITYKEKTIFKFRELPYDVRVLVINKCMERNAGPYYLIEDFRNLKTRLGLDADEGRPHVDEDEFLKKDIYDKNIVFRFYSHSDPNPKAGTGSGETILPMEKLNFTALNNKKNKALFDWRKKLDDSWSAPFTVDSHRWNTVEHYYLGSQYKKGFPDFYLQFALDSESKTSTDLALAHIAGSESGKLKDKILRKPEIKPDADFFEQGENSRSKVERKTALLAKFGQNLDLKQVLLATRNAKLTHFKRGREPETDDLLMEVRKELSTA</sequence>
<keyword evidence="1" id="KW-0175">Coiled coil</keyword>
<dbReference type="InterPro" id="IPR003323">
    <property type="entry name" value="OTU_dom"/>
</dbReference>
<protein>
    <recommendedName>
        <fullName evidence="2">OTU domain-containing protein</fullName>
    </recommendedName>
</protein>
<dbReference type="Gene3D" id="3.90.70.80">
    <property type="match status" value="1"/>
</dbReference>